<dbReference type="PANTHER" id="PTHR13072">
    <property type="entry name" value="DYNACTIN 6"/>
    <property type="match status" value="1"/>
</dbReference>
<dbReference type="Gene3D" id="2.160.10.10">
    <property type="entry name" value="Hexapeptide repeat proteins"/>
    <property type="match status" value="1"/>
</dbReference>
<dbReference type="OrthoDB" id="2355at2759"/>
<reference evidence="8 9" key="1">
    <citation type="journal article" date="2015" name="Environ. Microbiol.">
        <title>Metagenome sequence of Elaphomyces granulatus from sporocarp tissue reveals Ascomycota ectomycorrhizal fingerprints of genome expansion and a Proteobacteria-rich microbiome.</title>
        <authorList>
            <person name="Quandt C.A."/>
            <person name="Kohler A."/>
            <person name="Hesse C.N."/>
            <person name="Sharpton T.J."/>
            <person name="Martin F."/>
            <person name="Spatafora J.W."/>
        </authorList>
    </citation>
    <scope>NUCLEOTIDE SEQUENCE [LARGE SCALE GENOMIC DNA]</scope>
    <source>
        <strain evidence="8 9">OSC145934</strain>
    </source>
</reference>
<dbReference type="GO" id="GO:0070840">
    <property type="term" value="F:dynein complex binding"/>
    <property type="evidence" value="ECO:0007669"/>
    <property type="project" value="TreeGrafter"/>
</dbReference>
<dbReference type="InterPro" id="IPR011004">
    <property type="entry name" value="Trimer_LpxA-like_sf"/>
</dbReference>
<feature type="compositionally biased region" description="Low complexity" evidence="7">
    <location>
        <begin position="36"/>
        <end position="49"/>
    </location>
</feature>
<dbReference type="EMBL" id="NPHW01005631">
    <property type="protein sequence ID" value="OXV06543.1"/>
    <property type="molecule type" value="Genomic_DNA"/>
</dbReference>
<dbReference type="PANTHER" id="PTHR13072:SF0">
    <property type="entry name" value="DYNACTIN SUBUNIT 6"/>
    <property type="match status" value="1"/>
</dbReference>
<evidence type="ECO:0000256" key="1">
    <source>
        <dbReference type="ARBA" id="ARBA00004245"/>
    </source>
</evidence>
<keyword evidence="5" id="KW-0206">Cytoskeleton</keyword>
<feature type="region of interest" description="Disordered" evidence="7">
    <location>
        <begin position="198"/>
        <end position="241"/>
    </location>
</feature>
<dbReference type="SUPFAM" id="SSF51161">
    <property type="entry name" value="Trimeric LpxA-like enzymes"/>
    <property type="match status" value="1"/>
</dbReference>
<dbReference type="GO" id="GO:0007052">
    <property type="term" value="P:mitotic spindle organization"/>
    <property type="evidence" value="ECO:0007669"/>
    <property type="project" value="TreeGrafter"/>
</dbReference>
<feature type="compositionally biased region" description="Basic residues" evidence="7">
    <location>
        <begin position="203"/>
        <end position="216"/>
    </location>
</feature>
<organism evidence="8 9">
    <name type="scientific">Elaphomyces granulatus</name>
    <dbReference type="NCBI Taxonomy" id="519963"/>
    <lineage>
        <taxon>Eukaryota</taxon>
        <taxon>Fungi</taxon>
        <taxon>Dikarya</taxon>
        <taxon>Ascomycota</taxon>
        <taxon>Pezizomycotina</taxon>
        <taxon>Eurotiomycetes</taxon>
        <taxon>Eurotiomycetidae</taxon>
        <taxon>Eurotiales</taxon>
        <taxon>Elaphomycetaceae</taxon>
        <taxon>Elaphomyces</taxon>
    </lineage>
</organism>
<evidence type="ECO:0000256" key="2">
    <source>
        <dbReference type="ARBA" id="ARBA00007719"/>
    </source>
</evidence>
<gene>
    <name evidence="8" type="ORF">Egran_05686</name>
</gene>
<dbReference type="GO" id="GO:0005869">
    <property type="term" value="C:dynactin complex"/>
    <property type="evidence" value="ECO:0007669"/>
    <property type="project" value="InterPro"/>
</dbReference>
<proteinExistence type="inferred from homology"/>
<evidence type="ECO:0000313" key="8">
    <source>
        <dbReference type="EMBL" id="OXV06543.1"/>
    </source>
</evidence>
<protein>
    <recommendedName>
        <fullName evidence="3">Dynactin subunit 6</fullName>
    </recommendedName>
</protein>
<feature type="region of interest" description="Disordered" evidence="7">
    <location>
        <begin position="1"/>
        <end position="49"/>
    </location>
</feature>
<accession>A0A232LQU9</accession>
<evidence type="ECO:0000256" key="4">
    <source>
        <dbReference type="ARBA" id="ARBA00022490"/>
    </source>
</evidence>
<name>A0A232LQU9_9EURO</name>
<dbReference type="AlphaFoldDB" id="A0A232LQU9"/>
<evidence type="ECO:0000256" key="7">
    <source>
        <dbReference type="SAM" id="MobiDB-lite"/>
    </source>
</evidence>
<feature type="compositionally biased region" description="Polar residues" evidence="7">
    <location>
        <begin position="1"/>
        <end position="35"/>
    </location>
</feature>
<keyword evidence="9" id="KW-1185">Reference proteome</keyword>
<sequence>MSSSDAALSQQPSQNAGLKPATATSSARPSQQHRVSSSSAAATATAPAKPSLTIHPSATIADTALLHGTYQISIGAGVVVHPRARLYSYDGPIVIGDGCVIGEKSTIGSPTTASSEMSSPPPPSAEVSRVTTRLSSSVIIAPLATILSGAHIRSAAVIESLVIVHSYASVGAHSKVCSGCKIPENSVVDDWTVVWGSGGAARQTRRKRTVGRKQPRGRNDADNNNNNNNDETLPDGKMVEDARLVVLQKERESLAKMIGSSPSLQKKR</sequence>
<comment type="caution">
    <text evidence="8">The sequence shown here is derived from an EMBL/GenBank/DDBJ whole genome shotgun (WGS) entry which is preliminary data.</text>
</comment>
<dbReference type="InterPro" id="IPR027777">
    <property type="entry name" value="DCTN6"/>
</dbReference>
<comment type="subcellular location">
    <subcellularLocation>
        <location evidence="1">Cytoplasm</location>
        <location evidence="1">Cytoskeleton</location>
    </subcellularLocation>
</comment>
<dbReference type="Proteomes" id="UP000243515">
    <property type="component" value="Unassembled WGS sequence"/>
</dbReference>
<comment type="similarity">
    <text evidence="2">Belongs to the dynactin subunits 5/6 family. Dynactin subunit 6 subfamily.</text>
</comment>
<evidence type="ECO:0000256" key="3">
    <source>
        <dbReference type="ARBA" id="ARBA00016573"/>
    </source>
</evidence>
<comment type="function">
    <text evidence="6">Part of the dynactin complex that activates the molecular motor dynein for ultra-processive transport along microtubules.</text>
</comment>
<evidence type="ECO:0000313" key="9">
    <source>
        <dbReference type="Proteomes" id="UP000243515"/>
    </source>
</evidence>
<evidence type="ECO:0000256" key="5">
    <source>
        <dbReference type="ARBA" id="ARBA00023212"/>
    </source>
</evidence>
<keyword evidence="4" id="KW-0963">Cytoplasm</keyword>
<evidence type="ECO:0000256" key="6">
    <source>
        <dbReference type="ARBA" id="ARBA00034687"/>
    </source>
</evidence>